<accession>A0A1Q9DME4</accession>
<proteinExistence type="predicted"/>
<organism evidence="2 3">
    <name type="scientific">Symbiodinium microadriaticum</name>
    <name type="common">Dinoflagellate</name>
    <name type="synonym">Zooxanthella microadriatica</name>
    <dbReference type="NCBI Taxonomy" id="2951"/>
    <lineage>
        <taxon>Eukaryota</taxon>
        <taxon>Sar</taxon>
        <taxon>Alveolata</taxon>
        <taxon>Dinophyceae</taxon>
        <taxon>Suessiales</taxon>
        <taxon>Symbiodiniaceae</taxon>
        <taxon>Symbiodinium</taxon>
    </lineage>
</organism>
<keyword evidence="3" id="KW-1185">Reference proteome</keyword>
<evidence type="ECO:0000256" key="1">
    <source>
        <dbReference type="SAM" id="MobiDB-lite"/>
    </source>
</evidence>
<protein>
    <submittedName>
        <fullName evidence="2">Uncharacterized protein</fullName>
    </submittedName>
</protein>
<feature type="compositionally biased region" description="Basic and acidic residues" evidence="1">
    <location>
        <begin position="246"/>
        <end position="259"/>
    </location>
</feature>
<sequence length="259" mass="27971">MAPALAQCPGEDRSETGTCTVDGGFVCLQLLDSAGKPREFMPGKDWWDVTGQSAHKWDDRIRSNHGDSWCVCATCASEIVDLVGCQQMPIRCNATNMKDVFGIDLPIYASLETCLRTRCPEVQGDLRSWGLWEALAPTIDSGSGPSLSLVGAAELGLGATVVVAATAVLLRRFATHVRYHYQLLSGDSSDEEADLLLDSAKDTFLGPIKQVLSRSRAGCDLSPGHPCRDDGSPRRYLPRSGQEPESPVHGRDEHGWATG</sequence>
<feature type="region of interest" description="Disordered" evidence="1">
    <location>
        <begin position="217"/>
        <end position="259"/>
    </location>
</feature>
<dbReference type="AlphaFoldDB" id="A0A1Q9DME4"/>
<dbReference type="OrthoDB" id="427953at2759"/>
<comment type="caution">
    <text evidence="2">The sequence shown here is derived from an EMBL/GenBank/DDBJ whole genome shotgun (WGS) entry which is preliminary data.</text>
</comment>
<name>A0A1Q9DME4_SYMMI</name>
<evidence type="ECO:0000313" key="3">
    <source>
        <dbReference type="Proteomes" id="UP000186817"/>
    </source>
</evidence>
<dbReference type="Proteomes" id="UP000186817">
    <property type="component" value="Unassembled WGS sequence"/>
</dbReference>
<reference evidence="2 3" key="1">
    <citation type="submission" date="2016-02" db="EMBL/GenBank/DDBJ databases">
        <title>Genome analysis of coral dinoflagellate symbionts highlights evolutionary adaptations to a symbiotic lifestyle.</title>
        <authorList>
            <person name="Aranda M."/>
            <person name="Li Y."/>
            <person name="Liew Y.J."/>
            <person name="Baumgarten S."/>
            <person name="Simakov O."/>
            <person name="Wilson M."/>
            <person name="Piel J."/>
            <person name="Ashoor H."/>
            <person name="Bougouffa S."/>
            <person name="Bajic V.B."/>
            <person name="Ryu T."/>
            <person name="Ravasi T."/>
            <person name="Bayer T."/>
            <person name="Micklem G."/>
            <person name="Kim H."/>
            <person name="Bhak J."/>
            <person name="Lajeunesse T.C."/>
            <person name="Voolstra C.R."/>
        </authorList>
    </citation>
    <scope>NUCLEOTIDE SEQUENCE [LARGE SCALE GENOMIC DNA]</scope>
    <source>
        <strain evidence="2 3">CCMP2467</strain>
    </source>
</reference>
<gene>
    <name evidence="2" type="ORF">AK812_SmicGene21468</name>
</gene>
<dbReference type="EMBL" id="LSRX01000472">
    <property type="protein sequence ID" value="OLP96319.1"/>
    <property type="molecule type" value="Genomic_DNA"/>
</dbReference>
<evidence type="ECO:0000313" key="2">
    <source>
        <dbReference type="EMBL" id="OLP96319.1"/>
    </source>
</evidence>